<dbReference type="Proteomes" id="UP001301797">
    <property type="component" value="Chromosome"/>
</dbReference>
<organism evidence="1 2">
    <name type="scientific">Methanochimaera problematica</name>
    <dbReference type="NCBI Taxonomy" id="2609417"/>
    <lineage>
        <taxon>Archaea</taxon>
        <taxon>Methanobacteriati</taxon>
        <taxon>Methanobacteriota</taxon>
        <taxon>Stenosarchaea group</taxon>
        <taxon>Methanomicrobia</taxon>
        <taxon>Methanomicrobiales</taxon>
        <taxon>Methanomicrobiaceae</taxon>
        <taxon>Methanochimaera</taxon>
    </lineage>
</organism>
<dbReference type="InterPro" id="IPR003477">
    <property type="entry name" value="PemK-like"/>
</dbReference>
<name>A0AA97FC76_9EURY</name>
<evidence type="ECO:0000313" key="1">
    <source>
        <dbReference type="EMBL" id="WOF16745.1"/>
    </source>
</evidence>
<dbReference type="SUPFAM" id="SSF50118">
    <property type="entry name" value="Cell growth inhibitor/plasmid maintenance toxic component"/>
    <property type="match status" value="1"/>
</dbReference>
<keyword evidence="2" id="KW-1185">Reference proteome</keyword>
<dbReference type="Gene3D" id="2.30.30.110">
    <property type="match status" value="1"/>
</dbReference>
<dbReference type="GO" id="GO:0003677">
    <property type="term" value="F:DNA binding"/>
    <property type="evidence" value="ECO:0007669"/>
    <property type="project" value="InterPro"/>
</dbReference>
<dbReference type="InterPro" id="IPR011067">
    <property type="entry name" value="Plasmid_toxin/cell-grow_inhib"/>
</dbReference>
<dbReference type="Pfam" id="PF02452">
    <property type="entry name" value="PemK_toxin"/>
    <property type="match status" value="1"/>
</dbReference>
<protein>
    <submittedName>
        <fullName evidence="1">Type II toxin-antitoxin system PemK/MazF family toxin</fullName>
    </submittedName>
</protein>
<dbReference type="RefSeq" id="WP_317136171.1">
    <property type="nucleotide sequence ID" value="NZ_CP043875.1"/>
</dbReference>
<dbReference type="EMBL" id="CP043875">
    <property type="protein sequence ID" value="WOF16745.1"/>
    <property type="molecule type" value="Genomic_DNA"/>
</dbReference>
<evidence type="ECO:0000313" key="2">
    <source>
        <dbReference type="Proteomes" id="UP001301797"/>
    </source>
</evidence>
<gene>
    <name evidence="1" type="ORF">F1737_08600</name>
</gene>
<dbReference type="AlphaFoldDB" id="A0AA97FC76"/>
<dbReference type="GeneID" id="85230217"/>
<accession>A0AA97FC76</accession>
<dbReference type="KEGG" id="mefw:F1737_08600"/>
<sequence>MSEYFRGDVVIANVRIDGRNERKMRPVVVLGRGGFSGSVYACPITSREPFDSSYVPIGLDDFEKGGLDLFDESYVLLSHACTIRNSDVAGKRGKLTKESLKVIESRL</sequence>
<reference evidence="1 2" key="1">
    <citation type="submission" date="2019-09" db="EMBL/GenBank/DDBJ databases">
        <title>The complete genome of Methanoplanus sp. FWC-SCC4.</title>
        <authorList>
            <person name="Chen S.-C."/>
            <person name="Zhou Y.-Z."/>
            <person name="Lai M.-C."/>
        </authorList>
    </citation>
    <scope>NUCLEOTIDE SEQUENCE [LARGE SCALE GENOMIC DNA]</scope>
    <source>
        <strain evidence="1 2">FWC-SCC4</strain>
    </source>
</reference>
<proteinExistence type="predicted"/>